<keyword evidence="5" id="KW-0012">Acyltransferase</keyword>
<keyword evidence="2" id="KW-0808">Transferase</keyword>
<dbReference type="CDD" id="cd16913">
    <property type="entry name" value="YkuD_like"/>
    <property type="match status" value="1"/>
</dbReference>
<evidence type="ECO:0000256" key="5">
    <source>
        <dbReference type="ARBA" id="ARBA00023315"/>
    </source>
</evidence>
<dbReference type="Pfam" id="PF03734">
    <property type="entry name" value="YkuD"/>
    <property type="match status" value="1"/>
</dbReference>
<dbReference type="RefSeq" id="WP_378286147.1">
    <property type="nucleotide sequence ID" value="NZ_JBHSON010000053.1"/>
</dbReference>
<evidence type="ECO:0000259" key="8">
    <source>
        <dbReference type="PROSITE" id="PS52029"/>
    </source>
</evidence>
<reference evidence="10" key="1">
    <citation type="journal article" date="2019" name="Int. J. Syst. Evol. Microbiol.">
        <title>The Global Catalogue of Microorganisms (GCM) 10K type strain sequencing project: providing services to taxonomists for standard genome sequencing and annotation.</title>
        <authorList>
            <consortium name="The Broad Institute Genomics Platform"/>
            <consortium name="The Broad Institute Genome Sequencing Center for Infectious Disease"/>
            <person name="Wu L."/>
            <person name="Ma J."/>
        </authorList>
    </citation>
    <scope>NUCLEOTIDE SEQUENCE [LARGE SCALE GENOMIC DNA]</scope>
    <source>
        <strain evidence="10">KCTC 42087</strain>
    </source>
</reference>
<dbReference type="PROSITE" id="PS52029">
    <property type="entry name" value="LD_TPASE"/>
    <property type="match status" value="1"/>
</dbReference>
<dbReference type="PANTHER" id="PTHR30582:SF2">
    <property type="entry name" value="L,D-TRANSPEPTIDASE YCIB-RELATED"/>
    <property type="match status" value="1"/>
</dbReference>
<gene>
    <name evidence="9" type="ORF">ACFPZN_32685</name>
</gene>
<dbReference type="Gene3D" id="2.40.440.10">
    <property type="entry name" value="L,D-transpeptidase catalytic domain-like"/>
    <property type="match status" value="1"/>
</dbReference>
<evidence type="ECO:0000256" key="4">
    <source>
        <dbReference type="ARBA" id="ARBA00022984"/>
    </source>
</evidence>
<protein>
    <submittedName>
        <fullName evidence="9">Ig-like domain-containing protein</fullName>
    </submittedName>
</protein>
<dbReference type="PANTHER" id="PTHR30582">
    <property type="entry name" value="L,D-TRANSPEPTIDASE"/>
    <property type="match status" value="1"/>
</dbReference>
<evidence type="ECO:0000256" key="6">
    <source>
        <dbReference type="ARBA" id="ARBA00023316"/>
    </source>
</evidence>
<dbReference type="SUPFAM" id="SSF141523">
    <property type="entry name" value="L,D-transpeptidase catalytic domain-like"/>
    <property type="match status" value="1"/>
</dbReference>
<keyword evidence="4 7" id="KW-0573">Peptidoglycan synthesis</keyword>
<dbReference type="Pfam" id="PF17964">
    <property type="entry name" value="Big_10"/>
    <property type="match status" value="1"/>
</dbReference>
<name>A0ABW1A778_9ACTN</name>
<comment type="pathway">
    <text evidence="1 7">Cell wall biogenesis; peptidoglycan biosynthesis.</text>
</comment>
<sequence>MAGVLALTACSSSREGTTAGGDTKVPAAKVSITPAQGAEKARPDKGVVVTSAGGTLENVTVQAGGKAIPGDFNAQKTQWRSRWTLRPSTTYTVNASAKNSIGTASQAASKFRTLKPKETLSASVDWILEGNKGKKYGVGMPIILDFDRAVPNKDLVEKALEVKAEKPVEGAWRWMGDQRVVYRPKTYWPAHQKVTLNARLAGVRAGKDIYGTRNLSRTFEIGAARIAKINLKKHKMTVSIDGKKARTVPVSGGNASTREYTTTSGVHLTMEKGNPVRMVAPGRKKGDPGYYDELINYAVRISNSGEYLHQTSGQEYCLGEMNCSHGCVRQPAKDALWFYRNVQPGDVVTITGTKRDLEYDNGWGFWQLSFDKWKKGSALA</sequence>
<organism evidence="9 10">
    <name type="scientific">Actinomadura rugatobispora</name>
    <dbReference type="NCBI Taxonomy" id="1994"/>
    <lineage>
        <taxon>Bacteria</taxon>
        <taxon>Bacillati</taxon>
        <taxon>Actinomycetota</taxon>
        <taxon>Actinomycetes</taxon>
        <taxon>Streptosporangiales</taxon>
        <taxon>Thermomonosporaceae</taxon>
        <taxon>Actinomadura</taxon>
    </lineage>
</organism>
<dbReference type="Proteomes" id="UP001596074">
    <property type="component" value="Unassembled WGS sequence"/>
</dbReference>
<keyword evidence="10" id="KW-1185">Reference proteome</keyword>
<feature type="domain" description="L,D-TPase catalytic" evidence="8">
    <location>
        <begin position="225"/>
        <end position="351"/>
    </location>
</feature>
<dbReference type="InterPro" id="IPR050979">
    <property type="entry name" value="LD-transpeptidase"/>
</dbReference>
<dbReference type="Gene3D" id="2.60.40.3710">
    <property type="match status" value="1"/>
</dbReference>
<feature type="active site" description="Nucleophile" evidence="7">
    <location>
        <position position="327"/>
    </location>
</feature>
<dbReference type="InterPro" id="IPR005490">
    <property type="entry name" value="LD_TPept_cat_dom"/>
</dbReference>
<dbReference type="EMBL" id="JBHSON010000053">
    <property type="protein sequence ID" value="MFC5750408.1"/>
    <property type="molecule type" value="Genomic_DNA"/>
</dbReference>
<proteinExistence type="predicted"/>
<evidence type="ECO:0000256" key="7">
    <source>
        <dbReference type="PROSITE-ProRule" id="PRU01373"/>
    </source>
</evidence>
<dbReference type="CDD" id="cd13432">
    <property type="entry name" value="LDT_IgD_like_2"/>
    <property type="match status" value="1"/>
</dbReference>
<accession>A0ABW1A778</accession>
<feature type="active site" description="Proton donor/acceptor" evidence="7">
    <location>
        <position position="309"/>
    </location>
</feature>
<keyword evidence="6 7" id="KW-0961">Cell wall biogenesis/degradation</keyword>
<evidence type="ECO:0000313" key="10">
    <source>
        <dbReference type="Proteomes" id="UP001596074"/>
    </source>
</evidence>
<comment type="caution">
    <text evidence="9">The sequence shown here is derived from an EMBL/GenBank/DDBJ whole genome shotgun (WGS) entry which is preliminary data.</text>
</comment>
<evidence type="ECO:0000256" key="2">
    <source>
        <dbReference type="ARBA" id="ARBA00022679"/>
    </source>
</evidence>
<evidence type="ECO:0000313" key="9">
    <source>
        <dbReference type="EMBL" id="MFC5750408.1"/>
    </source>
</evidence>
<dbReference type="Gene3D" id="2.60.40.3780">
    <property type="match status" value="1"/>
</dbReference>
<evidence type="ECO:0000256" key="1">
    <source>
        <dbReference type="ARBA" id="ARBA00004752"/>
    </source>
</evidence>
<dbReference type="InterPro" id="IPR038063">
    <property type="entry name" value="Transpep_catalytic_dom"/>
</dbReference>
<keyword evidence="3 7" id="KW-0133">Cell shape</keyword>
<dbReference type="InterPro" id="IPR041280">
    <property type="entry name" value="Big_10"/>
</dbReference>
<evidence type="ECO:0000256" key="3">
    <source>
        <dbReference type="ARBA" id="ARBA00022960"/>
    </source>
</evidence>